<dbReference type="OrthoDB" id="4161316at2759"/>
<dbReference type="Pfam" id="PF17111">
    <property type="entry name" value="PigL_N"/>
    <property type="match status" value="1"/>
</dbReference>
<sequence>MPIEPLTLTVACSSLISNVGKASVEIYSFVSRVRDAHRDLDAVLKELSSLGLCLETLRNDAMVTSKRVPQPLENRVLLVLVNTAEVVKEMREMLDNLSSDRFGNQMKWAIYGQSDMNKLRSRLESHKAALEIALALLTLSLTTAIKDDTSSIRRNVKETAVGLDQIVQALAALPERVAAQLQVGALNEAAIVDTIRPALQELPAPEAPVENSARTLESLFPPPPMNSEDQTPSDLDAAILQASSLALALVAAKSSGQPVNSTQDQSSRSPKWRNDNTQSKLQQPPPFDQVAYDKGPVAPEESMQEEQDPEMAKSREARKLEPENIRTFQVMEHDQRQMKDAHMQTGVEPLSEPPRENKVVTWDDFRRPQMTTDFRSVPVRKRTGIRPLGLSQFLGVYYDDDDNLRRALGEIGLVKGGEERPRLQEGDNDNDKQPRQLFFPSPFSGPMDETSETERDKADRLRPKGPKAEENEEKTRLMIEKLPQREKEKSTEIEGELLRPGAVLEQAVRYNEGQRQEDLGEEWSKGAPGIV</sequence>
<dbReference type="RefSeq" id="XP_022496064.1">
    <property type="nucleotide sequence ID" value="XM_022647919.1"/>
</dbReference>
<accession>A0A178CE70</accession>
<evidence type="ECO:0000259" key="2">
    <source>
        <dbReference type="Pfam" id="PF17111"/>
    </source>
</evidence>
<keyword evidence="4" id="KW-1185">Reference proteome</keyword>
<dbReference type="Proteomes" id="UP000185904">
    <property type="component" value="Unassembled WGS sequence"/>
</dbReference>
<feature type="domain" description="Azaphilone pigments biosynthesis cluster protein L N-terminal" evidence="2">
    <location>
        <begin position="4"/>
        <end position="170"/>
    </location>
</feature>
<name>A0A178CE70_9EURO</name>
<comment type="caution">
    <text evidence="3">The sequence shown here is derived from an EMBL/GenBank/DDBJ whole genome shotgun (WGS) entry which is preliminary data.</text>
</comment>
<organism evidence="3 4">
    <name type="scientific">Fonsecaea nubica</name>
    <dbReference type="NCBI Taxonomy" id="856822"/>
    <lineage>
        <taxon>Eukaryota</taxon>
        <taxon>Fungi</taxon>
        <taxon>Dikarya</taxon>
        <taxon>Ascomycota</taxon>
        <taxon>Pezizomycotina</taxon>
        <taxon>Eurotiomycetes</taxon>
        <taxon>Chaetothyriomycetidae</taxon>
        <taxon>Chaetothyriales</taxon>
        <taxon>Herpotrichiellaceae</taxon>
        <taxon>Fonsecaea</taxon>
    </lineage>
</organism>
<dbReference type="AlphaFoldDB" id="A0A178CE70"/>
<dbReference type="EMBL" id="LVCJ01000092">
    <property type="protein sequence ID" value="OAL27797.1"/>
    <property type="molecule type" value="Genomic_DNA"/>
</dbReference>
<feature type="compositionally biased region" description="Basic and acidic residues" evidence="1">
    <location>
        <begin position="452"/>
        <end position="492"/>
    </location>
</feature>
<feature type="compositionally biased region" description="Basic and acidic residues" evidence="1">
    <location>
        <begin position="310"/>
        <end position="320"/>
    </location>
</feature>
<dbReference type="InterPro" id="IPR031348">
    <property type="entry name" value="PigL_N"/>
</dbReference>
<feature type="region of interest" description="Disordered" evidence="1">
    <location>
        <begin position="254"/>
        <end position="320"/>
    </location>
</feature>
<feature type="region of interest" description="Disordered" evidence="1">
    <location>
        <begin position="417"/>
        <end position="498"/>
    </location>
</feature>
<proteinExistence type="predicted"/>
<evidence type="ECO:0000313" key="4">
    <source>
        <dbReference type="Proteomes" id="UP000185904"/>
    </source>
</evidence>
<feature type="compositionally biased region" description="Polar residues" evidence="1">
    <location>
        <begin position="256"/>
        <end position="282"/>
    </location>
</feature>
<reference evidence="3 4" key="1">
    <citation type="submission" date="2016-03" db="EMBL/GenBank/DDBJ databases">
        <title>The draft genome sequence of Fonsecaea nubica causative agent of cutaneous subcutaneous infection in human host.</title>
        <authorList>
            <person name="Costa F."/>
            <person name="Sybren D.H."/>
            <person name="Raittz R.T."/>
            <person name="Weiss V.A."/>
            <person name="Leao A.C."/>
            <person name="Gomes R."/>
            <person name="De Souza E.M."/>
            <person name="Pedrosa F.O."/>
            <person name="Steffens M.B."/>
            <person name="Bombassaro A."/>
            <person name="Tadra-Sfeir M.Z."/>
            <person name="Moreno L.F."/>
            <person name="Najafzadeh M.J."/>
            <person name="Felipe M.S."/>
            <person name="Teixeira M."/>
            <person name="Sun J."/>
            <person name="Xi L."/>
            <person name="Castro M.A."/>
            <person name="Vicente V.A."/>
        </authorList>
    </citation>
    <scope>NUCLEOTIDE SEQUENCE [LARGE SCALE GENOMIC DNA]</scope>
    <source>
        <strain evidence="3 4">CBS 269.64</strain>
    </source>
</reference>
<feature type="compositionally biased region" description="Basic and acidic residues" evidence="1">
    <location>
        <begin position="417"/>
        <end position="434"/>
    </location>
</feature>
<gene>
    <name evidence="3" type="ORF">AYO20_09650</name>
</gene>
<evidence type="ECO:0000313" key="3">
    <source>
        <dbReference type="EMBL" id="OAL27797.1"/>
    </source>
</evidence>
<evidence type="ECO:0000256" key="1">
    <source>
        <dbReference type="SAM" id="MobiDB-lite"/>
    </source>
</evidence>
<protein>
    <recommendedName>
        <fullName evidence="2">Azaphilone pigments biosynthesis cluster protein L N-terminal domain-containing protein</fullName>
    </recommendedName>
</protein>
<dbReference type="GeneID" id="34593047"/>